<dbReference type="PANTHER" id="PTHR43818:SF11">
    <property type="entry name" value="BCDNA.GH03377"/>
    <property type="match status" value="1"/>
</dbReference>
<dbReference type="Gene3D" id="3.40.50.720">
    <property type="entry name" value="NAD(P)-binding Rossmann-like Domain"/>
    <property type="match status" value="1"/>
</dbReference>
<protein>
    <submittedName>
        <fullName evidence="4">Dehydrogenase</fullName>
    </submittedName>
</protein>
<dbReference type="Pfam" id="PF22725">
    <property type="entry name" value="GFO_IDH_MocA_C3"/>
    <property type="match status" value="1"/>
</dbReference>
<dbReference type="Pfam" id="PF01408">
    <property type="entry name" value="GFO_IDH_MocA"/>
    <property type="match status" value="1"/>
</dbReference>
<sequence>MSKNDGMNYAPEGKPNKVVGEGEFKFAAIGLDHGHIYGMCNGLIEAGAQLVAVYDPDPNKTKGFSEKFPGVQVVDSEEEILNDPSINLVASANIPCDRGPLGLKVLDHGKHYFTDKPAFTTQEQVEAAREKVEETGLKWGIYYSERLHVESAIFAGQLIEEGAIGRVIQVIGTGPHRANAKNRPEWFFDPKYYGGILCDIGSHQIEQFLHYTGAKDAEVLHSKVANYNFKDYPKFEDFGDATLVADNGATFYFRVDWFTPDGLGTWGDGRAFILGTDGYIEIRKYIDIGRDSSSNHLYLVNQEGEKHFELSGKVGFPFFGAFILDCLNGTENAMTQEHAFKAASLCIEAQEKSVQIESAESSYSLS</sequence>
<gene>
    <name evidence="4" type="ORF">JOC48_000771</name>
</gene>
<dbReference type="SUPFAM" id="SSF55347">
    <property type="entry name" value="Glyceraldehyde-3-phosphate dehydrogenase-like, C-terminal domain"/>
    <property type="match status" value="1"/>
</dbReference>
<dbReference type="EMBL" id="JAFBDR010000003">
    <property type="protein sequence ID" value="MBM7570293.1"/>
    <property type="molecule type" value="Genomic_DNA"/>
</dbReference>
<comment type="caution">
    <text evidence="4">The sequence shown here is derived from an EMBL/GenBank/DDBJ whole genome shotgun (WGS) entry which is preliminary data.</text>
</comment>
<organism evidence="4 5">
    <name type="scientific">Aquibacillus albus</name>
    <dbReference type="NCBI Taxonomy" id="1168171"/>
    <lineage>
        <taxon>Bacteria</taxon>
        <taxon>Bacillati</taxon>
        <taxon>Bacillota</taxon>
        <taxon>Bacilli</taxon>
        <taxon>Bacillales</taxon>
        <taxon>Bacillaceae</taxon>
        <taxon>Aquibacillus</taxon>
    </lineage>
</organism>
<dbReference type="Gene3D" id="3.30.360.10">
    <property type="entry name" value="Dihydrodipicolinate Reductase, domain 2"/>
    <property type="match status" value="1"/>
</dbReference>
<dbReference type="Proteomes" id="UP001296943">
    <property type="component" value="Unassembled WGS sequence"/>
</dbReference>
<dbReference type="InterPro" id="IPR000683">
    <property type="entry name" value="Gfo/Idh/MocA-like_OxRdtase_N"/>
</dbReference>
<dbReference type="InterPro" id="IPR050463">
    <property type="entry name" value="Gfo/Idh/MocA_oxidrdct_glycsds"/>
</dbReference>
<proteinExistence type="predicted"/>
<keyword evidence="5" id="KW-1185">Reference proteome</keyword>
<name>A0ABS2MWZ6_9BACI</name>
<evidence type="ECO:0000259" key="2">
    <source>
        <dbReference type="Pfam" id="PF01408"/>
    </source>
</evidence>
<evidence type="ECO:0000313" key="5">
    <source>
        <dbReference type="Proteomes" id="UP001296943"/>
    </source>
</evidence>
<dbReference type="RefSeq" id="WP_204497726.1">
    <property type="nucleotide sequence ID" value="NZ_JAFBDR010000003.1"/>
</dbReference>
<feature type="domain" description="Gfo/Idh/MocA-like oxidoreductase N-terminal" evidence="2">
    <location>
        <begin position="46"/>
        <end position="138"/>
    </location>
</feature>
<keyword evidence="1" id="KW-0560">Oxidoreductase</keyword>
<feature type="domain" description="GFO/IDH/MocA-like oxidoreductase" evidence="3">
    <location>
        <begin position="156"/>
        <end position="281"/>
    </location>
</feature>
<dbReference type="InterPro" id="IPR036291">
    <property type="entry name" value="NAD(P)-bd_dom_sf"/>
</dbReference>
<dbReference type="PANTHER" id="PTHR43818">
    <property type="entry name" value="BCDNA.GH03377"/>
    <property type="match status" value="1"/>
</dbReference>
<reference evidence="4 5" key="1">
    <citation type="submission" date="2021-01" db="EMBL/GenBank/DDBJ databases">
        <title>Genomic Encyclopedia of Type Strains, Phase IV (KMG-IV): sequencing the most valuable type-strain genomes for metagenomic binning, comparative biology and taxonomic classification.</title>
        <authorList>
            <person name="Goeker M."/>
        </authorList>
    </citation>
    <scope>NUCLEOTIDE SEQUENCE [LARGE SCALE GENOMIC DNA]</scope>
    <source>
        <strain evidence="4 5">DSM 23711</strain>
    </source>
</reference>
<dbReference type="SUPFAM" id="SSF51735">
    <property type="entry name" value="NAD(P)-binding Rossmann-fold domains"/>
    <property type="match status" value="1"/>
</dbReference>
<accession>A0ABS2MWZ6</accession>
<evidence type="ECO:0000313" key="4">
    <source>
        <dbReference type="EMBL" id="MBM7570293.1"/>
    </source>
</evidence>
<evidence type="ECO:0000256" key="1">
    <source>
        <dbReference type="ARBA" id="ARBA00023002"/>
    </source>
</evidence>
<dbReference type="InterPro" id="IPR055170">
    <property type="entry name" value="GFO_IDH_MocA-like_dom"/>
</dbReference>
<evidence type="ECO:0000259" key="3">
    <source>
        <dbReference type="Pfam" id="PF22725"/>
    </source>
</evidence>